<feature type="region of interest" description="Disordered" evidence="1">
    <location>
        <begin position="612"/>
        <end position="642"/>
    </location>
</feature>
<protein>
    <submittedName>
        <fullName evidence="2">Uncharacterized protein</fullName>
    </submittedName>
</protein>
<feature type="compositionally biased region" description="Basic and acidic residues" evidence="1">
    <location>
        <begin position="612"/>
        <end position="624"/>
    </location>
</feature>
<accession>A0A8K0UV88</accession>
<reference evidence="2" key="1">
    <citation type="journal article" date="2021" name="New Phytol.">
        <title>Evolutionary innovations through gain and loss of genes in the ectomycorrhizal Boletales.</title>
        <authorList>
            <person name="Wu G."/>
            <person name="Miyauchi S."/>
            <person name="Morin E."/>
            <person name="Kuo A."/>
            <person name="Drula E."/>
            <person name="Varga T."/>
            <person name="Kohler A."/>
            <person name="Feng B."/>
            <person name="Cao Y."/>
            <person name="Lipzen A."/>
            <person name="Daum C."/>
            <person name="Hundley H."/>
            <person name="Pangilinan J."/>
            <person name="Johnson J."/>
            <person name="Barry K."/>
            <person name="LaButti K."/>
            <person name="Ng V."/>
            <person name="Ahrendt S."/>
            <person name="Min B."/>
            <person name="Choi I.G."/>
            <person name="Park H."/>
            <person name="Plett J.M."/>
            <person name="Magnuson J."/>
            <person name="Spatafora J.W."/>
            <person name="Nagy L.G."/>
            <person name="Henrissat B."/>
            <person name="Grigoriev I.V."/>
            <person name="Yang Z.L."/>
            <person name="Xu J."/>
            <person name="Martin F.M."/>
        </authorList>
    </citation>
    <scope>NUCLEOTIDE SEQUENCE</scope>
    <source>
        <strain evidence="2">KKN 215</strain>
    </source>
</reference>
<evidence type="ECO:0000313" key="2">
    <source>
        <dbReference type="EMBL" id="KAH8103408.1"/>
    </source>
</evidence>
<dbReference type="OrthoDB" id="107110at2759"/>
<dbReference type="Proteomes" id="UP000813824">
    <property type="component" value="Unassembled WGS sequence"/>
</dbReference>
<comment type="caution">
    <text evidence="2">The sequence shown here is derived from an EMBL/GenBank/DDBJ whole genome shotgun (WGS) entry which is preliminary data.</text>
</comment>
<dbReference type="PANTHER" id="PTHR33266:SF1">
    <property type="entry name" value="F-BOX DOMAIN-CONTAINING PROTEIN"/>
    <property type="match status" value="1"/>
</dbReference>
<sequence>MHITTEQKELVSSYADHYLSLFKGPPTVFQIFQISTFIQAVHQSLGWTPLTGDEYYHLVKNNLETLQSHTEHWRLTKEVDPLVQIIRDVFGVHKKEQGSVGDRHTTTAFIGRKSCPAAVDGFRVEYKGSAHERLYEQMCDGLAQSGHYARYTSIIQSSGTGKTRAAIEVGGLAIEIYTCLAERDSRVYPPPDTRLRNWLSIPRDQEDVVLRMHAFVYGCLVVLRQTLINLNPTMPGARISLQEFRDIARKLRAWMMSEDFVDGKDMTPRQHFFDKVISKANEFEGAVQAKRKAEEQAKRKSGEKTQARTAQIVNAEFTPVISCNMDPAGIPEAWSALHDWINPGAELKDKVLVVLVFDEAHSLLPKEDLRQQGWSAWCELRRAISALRLYPVFTLFLSTEAKFSDFSPPQSHDPSWRIQTLQLDAFKPFFATGLDHFAERVSGDGSYLIDSVVEDGFMSTLGRPLTATRYLCGGDNARSMIIRFCAEKLVGGTIYEGQELSQDAQLACAASRLPLDFYTASQKGQEAEVKQVKSHMRICLGITIGGHHMVTVAPSEPMLAEGSIYAMSRSGSSLPEALRKQLRSALVAVGERGELVAALLLLLASDETRLIGRKPSLEPDGPERKKARLQTSASTASDKSKPSMLTILKPEKRIVSVVDFLSQLLHGDLSGVLNMKPSQLMDGDKAPLLKDIFATGKIWFNHFIKVQDFTVVDQEFLWRYLVRGAALICANGTRGVDIMVPILINSNGLCPSNVTCILIQVKNDPSFSAVRKCLFDAMHPVDIGVFARTSPPLPVIRMVFALASNKTAVIPVEPPSRRSDRAGNPGEKLALYDIWCAGCGPETFGVIDPREASVFTDLVHYSRSSHIYDLLAERVVANMCPGGAAADSYWENFILDVGSN</sequence>
<gene>
    <name evidence="2" type="ORF">BXZ70DRAFT_727695</name>
</gene>
<name>A0A8K0UV88_9AGAR</name>
<organism evidence="2 3">
    <name type="scientific">Cristinia sonorae</name>
    <dbReference type="NCBI Taxonomy" id="1940300"/>
    <lineage>
        <taxon>Eukaryota</taxon>
        <taxon>Fungi</taxon>
        <taxon>Dikarya</taxon>
        <taxon>Basidiomycota</taxon>
        <taxon>Agaricomycotina</taxon>
        <taxon>Agaricomycetes</taxon>
        <taxon>Agaricomycetidae</taxon>
        <taxon>Agaricales</taxon>
        <taxon>Pleurotineae</taxon>
        <taxon>Stephanosporaceae</taxon>
        <taxon>Cristinia</taxon>
    </lineage>
</organism>
<evidence type="ECO:0000313" key="3">
    <source>
        <dbReference type="Proteomes" id="UP000813824"/>
    </source>
</evidence>
<dbReference type="AlphaFoldDB" id="A0A8K0UV88"/>
<dbReference type="EMBL" id="JAEVFJ010000007">
    <property type="protein sequence ID" value="KAH8103408.1"/>
    <property type="molecule type" value="Genomic_DNA"/>
</dbReference>
<dbReference type="PANTHER" id="PTHR33266">
    <property type="entry name" value="CHROMOSOME 15, WHOLE GENOME SHOTGUN SEQUENCE"/>
    <property type="match status" value="1"/>
</dbReference>
<evidence type="ECO:0000256" key="1">
    <source>
        <dbReference type="SAM" id="MobiDB-lite"/>
    </source>
</evidence>
<keyword evidence="3" id="KW-1185">Reference proteome</keyword>
<proteinExistence type="predicted"/>